<dbReference type="GO" id="GO:0036503">
    <property type="term" value="P:ERAD pathway"/>
    <property type="evidence" value="ECO:0007669"/>
    <property type="project" value="TreeGrafter"/>
</dbReference>
<dbReference type="SUPFAM" id="SSF81901">
    <property type="entry name" value="HCP-like"/>
    <property type="match status" value="1"/>
</dbReference>
<dbReference type="Proteomes" id="UP000242432">
    <property type="component" value="Unassembled WGS sequence"/>
</dbReference>
<name>A0A1T4VN73_9GAMM</name>
<dbReference type="InterPro" id="IPR006597">
    <property type="entry name" value="Sel1-like"/>
</dbReference>
<gene>
    <name evidence="1" type="ORF">SAMN02745213_01812</name>
</gene>
<keyword evidence="2" id="KW-1185">Reference proteome</keyword>
<organism evidence="1 2">
    <name type="scientific">Succinivibrio dextrinosolvens DSM 3072</name>
    <dbReference type="NCBI Taxonomy" id="1123324"/>
    <lineage>
        <taxon>Bacteria</taxon>
        <taxon>Pseudomonadati</taxon>
        <taxon>Pseudomonadota</taxon>
        <taxon>Gammaproteobacteria</taxon>
        <taxon>Aeromonadales</taxon>
        <taxon>Succinivibrionaceae</taxon>
        <taxon>Succinivibrio</taxon>
    </lineage>
</organism>
<dbReference type="SMART" id="SM00671">
    <property type="entry name" value="SEL1"/>
    <property type="match status" value="3"/>
</dbReference>
<dbReference type="AlphaFoldDB" id="A0A1T4VN73"/>
<sequence>MSLANNKNKLLDEAELKDKIHFIESSFLNIESRDSVISQDELDAKVRRYGEKELTENSDKTEIDEFIYWNYVALEQSRVKQKDAIYSRLESALDLISTRDFKKYFKSSSVLKYARSKKYYDRSLEIIRQFADDFNKINEDNFVSSCVPVYIPAAVTFFVDQLFVEGSPNWQDLSSISRLFLMPIKYFEEQLQIQIDDYDDEENILYLEALRTIFESSFNVYHPSQIYAEASSVIKGVPGNVAYRIANAYMRGKDLPLDKSKARQWFSYGMVVGDPFCTMAFIVYFLDLSIDSEMESESELTDLYTLLINCFALVRYLKTTKDQHFLSFEPFCKMGNDLEEICLFNILALLNSLKFDCDYESVPFSMPMEIFDDFLDIIIENLQNSPKSHRLKAAVALFLEITGTLEDDPDLLNEIALSLDLKLNKETEISDFLFDFIKEGLKEKDAYSLSAYVCLFCLYKGTFDKIPKKYLHLLSKQGYAKASFLLGNMVLEEHEPDEYALSYWELAGEQGSSFALLNIALGAVINNDMDKAEEYARRAINYGNILGYYVLYKVYESSNSKLAHTYLRYAAEYIFPDAIEEYKHLKATGTYCPLPFMQLIEEMEELSADNPQACLILCDMYHSGIFLPANVEKAFEYQQKAILNGYTSFFGYYQSMYKNAFPLDTPQSSYFPTFRKSLDISFNFMMDDKDDSTHDNSPAIYKMKDIISKLVNGKTQLEKDITYNLYHSEFWANTPSLKKKQLKGMDIKPDYQVLSNLRKNLVKGSYSVCFNNISEKQLEDSKKVYSLCERLNDVQVKSSSDFDLVSAFMFIRSYTMPPSYSIFKEKIMKGKFSGSIVSSLFTALDFGLLACEDCNVAVKASASDREPLDADVFVSNIVQ</sequence>
<dbReference type="RefSeq" id="WP_078929184.1">
    <property type="nucleotide sequence ID" value="NZ_FUXX01000035.1"/>
</dbReference>
<dbReference type="PANTHER" id="PTHR11102:SF147">
    <property type="entry name" value="SEL1L ADAPTOR SUBUNIT OF ERAD E3 UBIQUITIN LIGASE"/>
    <property type="match status" value="1"/>
</dbReference>
<evidence type="ECO:0000313" key="2">
    <source>
        <dbReference type="Proteomes" id="UP000242432"/>
    </source>
</evidence>
<accession>A0A1T4VN73</accession>
<dbReference type="InterPro" id="IPR011990">
    <property type="entry name" value="TPR-like_helical_dom_sf"/>
</dbReference>
<dbReference type="STRING" id="83771.SAMN02910357_02071"/>
<dbReference type="Gene3D" id="1.25.40.10">
    <property type="entry name" value="Tetratricopeptide repeat domain"/>
    <property type="match status" value="1"/>
</dbReference>
<dbReference type="Pfam" id="PF08238">
    <property type="entry name" value="Sel1"/>
    <property type="match status" value="3"/>
</dbReference>
<reference evidence="2" key="1">
    <citation type="submission" date="2017-02" db="EMBL/GenBank/DDBJ databases">
        <authorList>
            <person name="Varghese N."/>
            <person name="Submissions S."/>
        </authorList>
    </citation>
    <scope>NUCLEOTIDE SEQUENCE [LARGE SCALE GENOMIC DNA]</scope>
    <source>
        <strain evidence="2">DSM 3072</strain>
    </source>
</reference>
<proteinExistence type="predicted"/>
<dbReference type="EMBL" id="FUXX01000035">
    <property type="protein sequence ID" value="SKA66387.1"/>
    <property type="molecule type" value="Genomic_DNA"/>
</dbReference>
<dbReference type="PANTHER" id="PTHR11102">
    <property type="entry name" value="SEL-1-LIKE PROTEIN"/>
    <property type="match status" value="1"/>
</dbReference>
<protein>
    <submittedName>
        <fullName evidence="1">Sel1 repeat-containing protein</fullName>
    </submittedName>
</protein>
<dbReference type="InterPro" id="IPR050767">
    <property type="entry name" value="Sel1_AlgK"/>
</dbReference>
<evidence type="ECO:0000313" key="1">
    <source>
        <dbReference type="EMBL" id="SKA66387.1"/>
    </source>
</evidence>